<evidence type="ECO:0000313" key="2">
    <source>
        <dbReference type="Proteomes" id="UP001274830"/>
    </source>
</evidence>
<keyword evidence="2" id="KW-1185">Reference proteome</keyword>
<proteinExistence type="predicted"/>
<reference evidence="1" key="1">
    <citation type="submission" date="2023-07" db="EMBL/GenBank/DDBJ databases">
        <title>Black Yeasts Isolated from many extreme environments.</title>
        <authorList>
            <person name="Coleine C."/>
            <person name="Stajich J.E."/>
            <person name="Selbmann L."/>
        </authorList>
    </citation>
    <scope>NUCLEOTIDE SEQUENCE</scope>
    <source>
        <strain evidence="1">CCFEE 5485</strain>
    </source>
</reference>
<dbReference type="AlphaFoldDB" id="A0AAE0WLI3"/>
<evidence type="ECO:0000313" key="1">
    <source>
        <dbReference type="EMBL" id="KAK3673937.1"/>
    </source>
</evidence>
<gene>
    <name evidence="1" type="ORF">LTR78_006139</name>
</gene>
<dbReference type="EMBL" id="JAUTXT010000022">
    <property type="protein sequence ID" value="KAK3673937.1"/>
    <property type="molecule type" value="Genomic_DNA"/>
</dbReference>
<protein>
    <submittedName>
        <fullName evidence="1">Uncharacterized protein</fullName>
    </submittedName>
</protein>
<name>A0AAE0WLI3_9PEZI</name>
<dbReference type="InterPro" id="IPR053178">
    <property type="entry name" value="Osmoadaptation_assoc"/>
</dbReference>
<comment type="caution">
    <text evidence="1">The sequence shown here is derived from an EMBL/GenBank/DDBJ whole genome shotgun (WGS) entry which is preliminary data.</text>
</comment>
<dbReference type="Proteomes" id="UP001274830">
    <property type="component" value="Unassembled WGS sequence"/>
</dbReference>
<sequence length="191" mass="21424">MRAGLDCEGYERFPVFIVRTADGLRRRSRLEEVKTQQVQQKQVHPSSVVENINISPRNAIGIMTSQSYLTAGYRIWFIGILSGAPHVKQGLLLPSFWLKPILSQPSSSLLLQEAVLAVAIKHTGEAYHDDHLRGNGMLMYGRVLSAFRSMLVQPKVRLDENMLATAGLLILYEVRMNPNAEPCFIADSKFV</sequence>
<organism evidence="1 2">
    <name type="scientific">Recurvomyces mirabilis</name>
    <dbReference type="NCBI Taxonomy" id="574656"/>
    <lineage>
        <taxon>Eukaryota</taxon>
        <taxon>Fungi</taxon>
        <taxon>Dikarya</taxon>
        <taxon>Ascomycota</taxon>
        <taxon>Pezizomycotina</taxon>
        <taxon>Dothideomycetes</taxon>
        <taxon>Dothideomycetidae</taxon>
        <taxon>Mycosphaerellales</taxon>
        <taxon>Teratosphaeriaceae</taxon>
        <taxon>Recurvomyces</taxon>
    </lineage>
</organism>
<dbReference type="PANTHER" id="PTHR38111:SF9">
    <property type="entry name" value="ZN(2)-C6 FUNGAL-TYPE DOMAIN-CONTAINING PROTEIN"/>
    <property type="match status" value="1"/>
</dbReference>
<dbReference type="PANTHER" id="PTHR38111">
    <property type="entry name" value="ZN(2)-C6 FUNGAL-TYPE DOMAIN-CONTAINING PROTEIN-RELATED"/>
    <property type="match status" value="1"/>
</dbReference>
<accession>A0AAE0WLI3</accession>